<reference evidence="2" key="1">
    <citation type="submission" date="2014-03" db="EMBL/GenBank/DDBJ databases">
        <title>The sialotranscriptome of Amblyomma triste, Amblyomma parvum and Amblyomma cajennense ticks, uncovered by 454-based RNA-seq.</title>
        <authorList>
            <person name="Garcia G.R."/>
            <person name="Gardinassi L.G."/>
            <person name="Ribeiro J.M."/>
            <person name="Anatriello E."/>
            <person name="Ferreira B.R."/>
            <person name="Moreira H.N."/>
            <person name="Mafra C."/>
            <person name="Olegario M.M."/>
            <person name="Szabo P.J."/>
            <person name="Miranda-Santos I.K."/>
            <person name="Maruyama S.R."/>
        </authorList>
    </citation>
    <scope>NUCLEOTIDE SEQUENCE</scope>
    <source>
        <strain evidence="2">Uberlandia</strain>
        <tissue evidence="2">Salivary glands</tissue>
    </source>
</reference>
<feature type="transmembrane region" description="Helical" evidence="1">
    <location>
        <begin position="12"/>
        <end position="32"/>
    </location>
</feature>
<organism evidence="2">
    <name type="scientific">Amblyomma cajennense</name>
    <name type="common">Cayenne tick</name>
    <name type="synonym">Acarus cajennensis</name>
    <dbReference type="NCBI Taxonomy" id="34607"/>
    <lineage>
        <taxon>Eukaryota</taxon>
        <taxon>Metazoa</taxon>
        <taxon>Ecdysozoa</taxon>
        <taxon>Arthropoda</taxon>
        <taxon>Chelicerata</taxon>
        <taxon>Arachnida</taxon>
        <taxon>Acari</taxon>
        <taxon>Parasitiformes</taxon>
        <taxon>Ixodida</taxon>
        <taxon>Ixodoidea</taxon>
        <taxon>Ixodidae</taxon>
        <taxon>Amblyomminae</taxon>
        <taxon>Amblyomma</taxon>
    </lineage>
</organism>
<evidence type="ECO:0000256" key="1">
    <source>
        <dbReference type="SAM" id="Phobius"/>
    </source>
</evidence>
<keyword evidence="1" id="KW-1133">Transmembrane helix</keyword>
<dbReference type="Gene3D" id="2.40.128.20">
    <property type="match status" value="1"/>
</dbReference>
<dbReference type="EMBL" id="GBBK01001461">
    <property type="protein sequence ID" value="JAC23021.1"/>
    <property type="molecule type" value="mRNA"/>
</dbReference>
<dbReference type="InterPro" id="IPR002970">
    <property type="entry name" value="Tick_his-bd"/>
</dbReference>
<name>A0A023FMN6_AMBCJ</name>
<keyword evidence="1" id="KW-0472">Membrane</keyword>
<dbReference type="GO" id="GO:0043176">
    <property type="term" value="F:amine binding"/>
    <property type="evidence" value="ECO:0007669"/>
    <property type="project" value="InterPro"/>
</dbReference>
<dbReference type="AlphaFoldDB" id="A0A023FMN6"/>
<proteinExistence type="evidence at transcript level"/>
<dbReference type="Pfam" id="PF02098">
    <property type="entry name" value="His_binding"/>
    <property type="match status" value="1"/>
</dbReference>
<feature type="non-terminal residue" evidence="2">
    <location>
        <position position="1"/>
    </location>
</feature>
<evidence type="ECO:0000313" key="2">
    <source>
        <dbReference type="EMBL" id="JAC23021.1"/>
    </source>
</evidence>
<keyword evidence="1" id="KW-0812">Transmembrane</keyword>
<dbReference type="GO" id="GO:0030682">
    <property type="term" value="P:symbiont-mediated perturbation of host defenses"/>
    <property type="evidence" value="ECO:0007669"/>
    <property type="project" value="InterPro"/>
</dbReference>
<protein>
    <submittedName>
        <fullName evidence="2">Putative secreted protein</fullName>
    </submittedName>
</protein>
<dbReference type="InterPro" id="IPR012674">
    <property type="entry name" value="Calycin"/>
</dbReference>
<accession>A0A023FMN6</accession>
<sequence>QSERGQCAGGMVGVTCVFAIAVPLLLQAVFAITAENTCDAGGGGGSSVVSHFLQGPDVGKLMNYTKELHCLVYHSANATFKTEMPCLCARVSLIERPGEHATYLYQFSPNETYLLAGTNKVETRRTDEAYKHKNEIVSKYVRGGNYVKESFRILYADYRSCVVLNSTSLGTQLWVKLTHLREQKEMPYLCSLTYDLATKDSGVRHMVYDWKKCPEGRSYKENLGPGS</sequence>